<dbReference type="NCBIfam" id="NF038084">
    <property type="entry name" value="DHCW_cupin"/>
    <property type="match status" value="1"/>
</dbReference>
<dbReference type="OrthoDB" id="9794443at2"/>
<dbReference type="SUPFAM" id="SSF51182">
    <property type="entry name" value="RmlC-like cupins"/>
    <property type="match status" value="1"/>
</dbReference>
<proteinExistence type="predicted"/>
<name>A0A4Z0PVT5_9BACT</name>
<gene>
    <name evidence="1" type="ORF">E5K02_24015</name>
</gene>
<dbReference type="AlphaFoldDB" id="A0A4Z0PVT5"/>
<accession>A0A4Z0PVT5</accession>
<dbReference type="EMBL" id="SRMB01000007">
    <property type="protein sequence ID" value="TGE21081.1"/>
    <property type="molecule type" value="Genomic_DNA"/>
</dbReference>
<organism evidence="1 2">
    <name type="scientific">Hymenobacter metallicola</name>
    <dbReference type="NCBI Taxonomy" id="2563114"/>
    <lineage>
        <taxon>Bacteria</taxon>
        <taxon>Pseudomonadati</taxon>
        <taxon>Bacteroidota</taxon>
        <taxon>Cytophagia</taxon>
        <taxon>Cytophagales</taxon>
        <taxon>Hymenobacteraceae</taxon>
        <taxon>Hymenobacter</taxon>
    </lineage>
</organism>
<evidence type="ECO:0000313" key="2">
    <source>
        <dbReference type="Proteomes" id="UP000298471"/>
    </source>
</evidence>
<dbReference type="Proteomes" id="UP000298471">
    <property type="component" value="Unassembled WGS sequence"/>
</dbReference>
<evidence type="ECO:0000313" key="1">
    <source>
        <dbReference type="EMBL" id="TGE21081.1"/>
    </source>
</evidence>
<protein>
    <recommendedName>
        <fullName evidence="3">DHCW motif cupin fold protein</fullName>
    </recommendedName>
</protein>
<keyword evidence="2" id="KW-1185">Reference proteome</keyword>
<sequence>MPFPIPFQVTDWSLIPATEHPGETGVAYWRTLQLGNLRLRYVEYSAGYKADHWCQKGHVLFVTEGELVTELVDGQSFRMTTGMSYEVSDELSSHRSSTEHGARLIIVDGDFLANKA</sequence>
<dbReference type="InterPro" id="IPR011051">
    <property type="entry name" value="RmlC_Cupin_sf"/>
</dbReference>
<comment type="caution">
    <text evidence="1">The sequence shown here is derived from an EMBL/GenBank/DDBJ whole genome shotgun (WGS) entry which is preliminary data.</text>
</comment>
<dbReference type="InterPro" id="IPR047713">
    <property type="entry name" value="DHCW_cupin"/>
</dbReference>
<reference evidence="1 2" key="1">
    <citation type="submission" date="2019-04" db="EMBL/GenBank/DDBJ databases">
        <authorList>
            <person name="Feng G."/>
            <person name="Zhang J."/>
            <person name="Zhu H."/>
        </authorList>
    </citation>
    <scope>NUCLEOTIDE SEQUENCE [LARGE SCALE GENOMIC DNA]</scope>
    <source>
        <strain evidence="1 2">9PBR-1</strain>
    </source>
</reference>
<dbReference type="RefSeq" id="WP_135398836.1">
    <property type="nucleotide sequence ID" value="NZ_SRMB01000007.1"/>
</dbReference>
<evidence type="ECO:0008006" key="3">
    <source>
        <dbReference type="Google" id="ProtNLM"/>
    </source>
</evidence>